<evidence type="ECO:0000256" key="5">
    <source>
        <dbReference type="ARBA" id="ARBA00022679"/>
    </source>
</evidence>
<dbReference type="InterPro" id="IPR006467">
    <property type="entry name" value="MiaB-like_bact"/>
</dbReference>
<protein>
    <recommendedName>
        <fullName evidence="3">tRNA (N(6)-L-threonylcarbamoyladenosine(37)-C(2))-methylthiotransferase</fullName>
        <ecNumber evidence="3">2.8.4.5</ecNumber>
    </recommendedName>
    <alternativeName>
        <fullName evidence="10">tRNA-t(6)A37 methylthiotransferase</fullName>
    </alternativeName>
</protein>
<dbReference type="InterPro" id="IPR038135">
    <property type="entry name" value="Methylthiotransferase_N_sf"/>
</dbReference>
<comment type="cofactor">
    <cofactor evidence="1">
        <name>[4Fe-4S] cluster</name>
        <dbReference type="ChEBI" id="CHEBI:49883"/>
    </cofactor>
</comment>
<comment type="function">
    <text evidence="2">Catalyzes the methylthiolation of N6-threonylcarbamoyladenosine (t(6)A), leading to the formation of 2-methylthio-N6-threonylcarbamoyladenosine (ms(2)t(6)A) at position 37 in tRNAs that read codons beginning with adenine.</text>
</comment>
<dbReference type="SFLD" id="SFLDG01061">
    <property type="entry name" value="methylthiotransferase"/>
    <property type="match status" value="1"/>
</dbReference>
<dbReference type="SUPFAM" id="SSF102114">
    <property type="entry name" value="Radical SAM enzymes"/>
    <property type="match status" value="1"/>
</dbReference>
<dbReference type="EMBL" id="JBHPBY010000307">
    <property type="protein sequence ID" value="MFC1852399.1"/>
    <property type="molecule type" value="Genomic_DNA"/>
</dbReference>
<dbReference type="InterPro" id="IPR058240">
    <property type="entry name" value="rSAM_sf"/>
</dbReference>
<dbReference type="PROSITE" id="PS51918">
    <property type="entry name" value="RADICAL_SAM"/>
    <property type="match status" value="1"/>
</dbReference>
<sequence>MQSEKTFKITTLGCKMNQYESSGMEQILLNEGYRLVREDEEAALHIINTCTVTAKTDTRSRQAIRKAKQASPSSLLLVTGCYAQRFPDEVSIIEGVDHVLGNNEKVKLAAIISSLASGSGVPKIQVSDIRETHEFQEFFLTCFSDYTRAFVKIQDGCNCHCAYCAVTFARGPGRSLEPLKVRAQIETLLDHGYKEIVLTGINLGSYGQDLKPRLTLADFLTDITTSFSGQRLRLSSIEPQEWTDQLIDVISKESKICPHFHIPLQSGSNVILKKMERKYDRSGYESLINKIFSAMPSAGIGADVMVGFPGETETEFGETQELIENLPLSYLHVFGYSPRPGTPAYSTPLTCSVSEKKDRVRIIRQLGEQKKLAFRKAHLGQELSVLILSKRASAKGLLIGLSENYLNILFGGSDRLFNTFQKVKITHLQDDQVFGARVHGPPRPLLNECR</sequence>
<dbReference type="PANTHER" id="PTHR11918:SF45">
    <property type="entry name" value="THREONYLCARBAMOYLADENOSINE TRNA METHYLTHIOTRANSFERASE"/>
    <property type="match status" value="1"/>
</dbReference>
<evidence type="ECO:0000259" key="13">
    <source>
        <dbReference type="PROSITE" id="PS51449"/>
    </source>
</evidence>
<evidence type="ECO:0000256" key="2">
    <source>
        <dbReference type="ARBA" id="ARBA00002399"/>
    </source>
</evidence>
<evidence type="ECO:0000256" key="9">
    <source>
        <dbReference type="ARBA" id="ARBA00023014"/>
    </source>
</evidence>
<keyword evidence="4" id="KW-0004">4Fe-4S</keyword>
<keyword evidence="9" id="KW-0411">Iron-sulfur</keyword>
<evidence type="ECO:0000313" key="16">
    <source>
        <dbReference type="Proteomes" id="UP001594351"/>
    </source>
</evidence>
<dbReference type="InterPro" id="IPR020612">
    <property type="entry name" value="Methylthiotransferase_CS"/>
</dbReference>
<dbReference type="Gene3D" id="3.80.30.20">
    <property type="entry name" value="tm_1862 like domain"/>
    <property type="match status" value="1"/>
</dbReference>
<keyword evidence="7" id="KW-0479">Metal-binding</keyword>
<evidence type="ECO:0000313" key="15">
    <source>
        <dbReference type="EMBL" id="MFC1852399.1"/>
    </source>
</evidence>
<gene>
    <name evidence="15" type="primary">mtaB</name>
    <name evidence="15" type="ORF">ACFL27_19550</name>
</gene>
<dbReference type="SMART" id="SM00729">
    <property type="entry name" value="Elp3"/>
    <property type="match status" value="1"/>
</dbReference>
<dbReference type="PANTHER" id="PTHR11918">
    <property type="entry name" value="RADICAL SAM PROTEINS"/>
    <property type="match status" value="1"/>
</dbReference>
<evidence type="ECO:0000256" key="8">
    <source>
        <dbReference type="ARBA" id="ARBA00023004"/>
    </source>
</evidence>
<dbReference type="InterPro" id="IPR023404">
    <property type="entry name" value="rSAM_horseshoe"/>
</dbReference>
<dbReference type="Proteomes" id="UP001594351">
    <property type="component" value="Unassembled WGS sequence"/>
</dbReference>
<evidence type="ECO:0000256" key="10">
    <source>
        <dbReference type="ARBA" id="ARBA00031213"/>
    </source>
</evidence>
<evidence type="ECO:0000256" key="6">
    <source>
        <dbReference type="ARBA" id="ARBA00022691"/>
    </source>
</evidence>
<evidence type="ECO:0000256" key="4">
    <source>
        <dbReference type="ARBA" id="ARBA00022485"/>
    </source>
</evidence>
<dbReference type="PROSITE" id="PS01278">
    <property type="entry name" value="MTTASE_RADICAL"/>
    <property type="match status" value="1"/>
</dbReference>
<dbReference type="InterPro" id="IPR006638">
    <property type="entry name" value="Elp3/MiaA/NifB-like_rSAM"/>
</dbReference>
<evidence type="ECO:0000256" key="7">
    <source>
        <dbReference type="ARBA" id="ARBA00022723"/>
    </source>
</evidence>
<dbReference type="InterPro" id="IPR005839">
    <property type="entry name" value="Methylthiotransferase"/>
</dbReference>
<comment type="caution">
    <text evidence="15">The sequence shown here is derived from an EMBL/GenBank/DDBJ whole genome shotgun (WGS) entry which is preliminary data.</text>
</comment>
<comment type="catalytic activity">
    <reaction evidence="11">
        <text>N(6)-L-threonylcarbamoyladenosine(37) in tRNA + (sulfur carrier)-SH + AH2 + 2 S-adenosyl-L-methionine = 2-methylsulfanyl-N(6)-L-threonylcarbamoyladenosine(37) in tRNA + (sulfur carrier)-H + 5'-deoxyadenosine + L-methionine + A + S-adenosyl-L-homocysteine + 2 H(+)</text>
        <dbReference type="Rhea" id="RHEA:37075"/>
        <dbReference type="Rhea" id="RHEA-COMP:10163"/>
        <dbReference type="Rhea" id="RHEA-COMP:11092"/>
        <dbReference type="Rhea" id="RHEA-COMP:14737"/>
        <dbReference type="Rhea" id="RHEA-COMP:14739"/>
        <dbReference type="ChEBI" id="CHEBI:13193"/>
        <dbReference type="ChEBI" id="CHEBI:15378"/>
        <dbReference type="ChEBI" id="CHEBI:17319"/>
        <dbReference type="ChEBI" id="CHEBI:17499"/>
        <dbReference type="ChEBI" id="CHEBI:29917"/>
        <dbReference type="ChEBI" id="CHEBI:57844"/>
        <dbReference type="ChEBI" id="CHEBI:57856"/>
        <dbReference type="ChEBI" id="CHEBI:59789"/>
        <dbReference type="ChEBI" id="CHEBI:64428"/>
        <dbReference type="ChEBI" id="CHEBI:74418"/>
        <dbReference type="ChEBI" id="CHEBI:74420"/>
        <dbReference type="EC" id="2.8.4.5"/>
    </reaction>
</comment>
<proteinExistence type="predicted"/>
<dbReference type="InterPro" id="IPR007197">
    <property type="entry name" value="rSAM"/>
</dbReference>
<dbReference type="Pfam" id="PF00919">
    <property type="entry name" value="UPF0004"/>
    <property type="match status" value="1"/>
</dbReference>
<accession>A0ABV6Z1R5</accession>
<organism evidence="15 16">
    <name type="scientific">candidate division CSSED10-310 bacterium</name>
    <dbReference type="NCBI Taxonomy" id="2855610"/>
    <lineage>
        <taxon>Bacteria</taxon>
        <taxon>Bacteria division CSSED10-310</taxon>
    </lineage>
</organism>
<dbReference type="Gene3D" id="3.40.50.12160">
    <property type="entry name" value="Methylthiotransferase, N-terminal domain"/>
    <property type="match status" value="1"/>
</dbReference>
<dbReference type="InterPro" id="IPR002792">
    <property type="entry name" value="TRAM_dom"/>
</dbReference>
<dbReference type="PROSITE" id="PS50926">
    <property type="entry name" value="TRAM"/>
    <property type="match status" value="1"/>
</dbReference>
<reference evidence="15 16" key="1">
    <citation type="submission" date="2024-09" db="EMBL/GenBank/DDBJ databases">
        <title>Laminarin stimulates single cell rates of sulfate reduction while oxygen inhibits transcriptomic activity in coastal marine sediment.</title>
        <authorList>
            <person name="Lindsay M."/>
            <person name="Orcutt B."/>
            <person name="Emerson D."/>
            <person name="Stepanauskas R."/>
            <person name="D'Angelo T."/>
        </authorList>
    </citation>
    <scope>NUCLEOTIDE SEQUENCE [LARGE SCALE GENOMIC DNA]</scope>
    <source>
        <strain evidence="15">SAG AM-311-K15</strain>
    </source>
</reference>
<feature type="domain" description="TRAM" evidence="12">
    <location>
        <begin position="376"/>
        <end position="439"/>
    </location>
</feature>
<dbReference type="SFLD" id="SFLDS00029">
    <property type="entry name" value="Radical_SAM"/>
    <property type="match status" value="1"/>
</dbReference>
<evidence type="ECO:0000256" key="1">
    <source>
        <dbReference type="ARBA" id="ARBA00001966"/>
    </source>
</evidence>
<dbReference type="SFLD" id="SFLDG01082">
    <property type="entry name" value="B12-binding_domain_containing"/>
    <property type="match status" value="1"/>
</dbReference>
<dbReference type="InterPro" id="IPR013848">
    <property type="entry name" value="Methylthiotransferase_N"/>
</dbReference>
<feature type="domain" description="MTTase N-terminal" evidence="13">
    <location>
        <begin position="5"/>
        <end position="117"/>
    </location>
</feature>
<dbReference type="CDD" id="cd01335">
    <property type="entry name" value="Radical_SAM"/>
    <property type="match status" value="1"/>
</dbReference>
<dbReference type="Pfam" id="PF04055">
    <property type="entry name" value="Radical_SAM"/>
    <property type="match status" value="1"/>
</dbReference>
<name>A0ABV6Z1R5_UNCC1</name>
<dbReference type="PROSITE" id="PS51449">
    <property type="entry name" value="MTTASE_N"/>
    <property type="match status" value="1"/>
</dbReference>
<dbReference type="NCBIfam" id="TIGR01579">
    <property type="entry name" value="MiaB-like-C"/>
    <property type="match status" value="1"/>
</dbReference>
<evidence type="ECO:0000259" key="12">
    <source>
        <dbReference type="PROSITE" id="PS50926"/>
    </source>
</evidence>
<evidence type="ECO:0000256" key="11">
    <source>
        <dbReference type="ARBA" id="ARBA00051661"/>
    </source>
</evidence>
<evidence type="ECO:0000259" key="14">
    <source>
        <dbReference type="PROSITE" id="PS51918"/>
    </source>
</evidence>
<keyword evidence="5" id="KW-0808">Transferase</keyword>
<dbReference type="EC" id="2.8.4.5" evidence="3"/>
<feature type="domain" description="Radical SAM core" evidence="14">
    <location>
        <begin position="143"/>
        <end position="375"/>
    </location>
</feature>
<dbReference type="NCBIfam" id="TIGR00089">
    <property type="entry name" value="MiaB/RimO family radical SAM methylthiotransferase"/>
    <property type="match status" value="1"/>
</dbReference>
<keyword evidence="16" id="KW-1185">Reference proteome</keyword>
<keyword evidence="6" id="KW-0949">S-adenosyl-L-methionine</keyword>
<evidence type="ECO:0000256" key="3">
    <source>
        <dbReference type="ARBA" id="ARBA00013273"/>
    </source>
</evidence>
<keyword evidence="8" id="KW-0408">Iron</keyword>